<dbReference type="EMBL" id="JBCLYO010000018">
    <property type="protein sequence ID" value="KAL0081284.1"/>
    <property type="molecule type" value="Genomic_DNA"/>
</dbReference>
<dbReference type="SMART" id="SM00225">
    <property type="entry name" value="BTB"/>
    <property type="match status" value="1"/>
</dbReference>
<dbReference type="InterPro" id="IPR000210">
    <property type="entry name" value="BTB/POZ_dom"/>
</dbReference>
<gene>
    <name evidence="2" type="ORF">J3Q64DRAFT_1838002</name>
</gene>
<dbReference type="Pfam" id="PF00651">
    <property type="entry name" value="BTB"/>
    <property type="match status" value="1"/>
</dbReference>
<dbReference type="PANTHER" id="PTHR24410">
    <property type="entry name" value="HL07962P-RELATED"/>
    <property type="match status" value="1"/>
</dbReference>
<protein>
    <submittedName>
        <fullName evidence="2">BTB/POZ protein</fullName>
    </submittedName>
</protein>
<dbReference type="InterPro" id="IPR011333">
    <property type="entry name" value="SKP1/BTB/POZ_sf"/>
</dbReference>
<dbReference type="PROSITE" id="PS50097">
    <property type="entry name" value="BTB"/>
    <property type="match status" value="1"/>
</dbReference>
<accession>A0ABR3ATL3</accession>
<dbReference type="Proteomes" id="UP001448207">
    <property type="component" value="Unassembled WGS sequence"/>
</dbReference>
<reference evidence="2 3" key="1">
    <citation type="submission" date="2024-04" db="EMBL/GenBank/DDBJ databases">
        <title>Symmetric and asymmetric DNA N6-adenine methylation regulates different biological responses in Mucorales.</title>
        <authorList>
            <consortium name="Lawrence Berkeley National Laboratory"/>
            <person name="Lax C."/>
            <person name="Mondo S.J."/>
            <person name="Osorio-Concepcion M."/>
            <person name="Muszewska A."/>
            <person name="Corrochano-Luque M."/>
            <person name="Gutierrez G."/>
            <person name="Riley R."/>
            <person name="Lipzen A."/>
            <person name="Guo J."/>
            <person name="Hundley H."/>
            <person name="Amirebrahimi M."/>
            <person name="Ng V."/>
            <person name="Lorenzo-Gutierrez D."/>
            <person name="Binder U."/>
            <person name="Yang J."/>
            <person name="Song Y."/>
            <person name="Canovas D."/>
            <person name="Navarro E."/>
            <person name="Freitag M."/>
            <person name="Gabaldon T."/>
            <person name="Grigoriev I.V."/>
            <person name="Corrochano L.M."/>
            <person name="Nicolas F.E."/>
            <person name="Garre V."/>
        </authorList>
    </citation>
    <scope>NUCLEOTIDE SEQUENCE [LARGE SCALE GENOMIC DNA]</scope>
    <source>
        <strain evidence="2 3">L51</strain>
    </source>
</reference>
<dbReference type="Gene3D" id="3.30.710.10">
    <property type="entry name" value="Potassium Channel Kv1.1, Chain A"/>
    <property type="match status" value="1"/>
</dbReference>
<evidence type="ECO:0000259" key="1">
    <source>
        <dbReference type="PROSITE" id="PS50097"/>
    </source>
</evidence>
<sequence>MSSDTLNTFDFEIILQKTSTKENSRQLASSIRAFYTIIDSANKVISLEAARKDKVKNNEHTGIDLYLWEFKHSIFHVSSNLSATVLIRFEDKIRQLLCPTPSIDLSSYADSPDFSDVTIKVIKSESNDDSDSQKLKSRDFRCHKVVLAGASPWFKALFKIKMSDSNSKDVTIRGISPEMFEKILVLIYSSEYNVKDLDEASKILKVAERIEISTLCNLIFAYLKSNINNKTNYRRKDIETACKNFIKHNAATFVRSKEIIAFDSESVIKILETNNLSPPVNEEKLYDAVLSWR</sequence>
<dbReference type="InterPro" id="IPR011705">
    <property type="entry name" value="BACK"/>
</dbReference>
<proteinExistence type="predicted"/>
<evidence type="ECO:0000313" key="3">
    <source>
        <dbReference type="Proteomes" id="UP001448207"/>
    </source>
</evidence>
<feature type="domain" description="BTB" evidence="1">
    <location>
        <begin position="115"/>
        <end position="196"/>
    </location>
</feature>
<organism evidence="2 3">
    <name type="scientific">Phycomyces blakesleeanus</name>
    <dbReference type="NCBI Taxonomy" id="4837"/>
    <lineage>
        <taxon>Eukaryota</taxon>
        <taxon>Fungi</taxon>
        <taxon>Fungi incertae sedis</taxon>
        <taxon>Mucoromycota</taxon>
        <taxon>Mucoromycotina</taxon>
        <taxon>Mucoromycetes</taxon>
        <taxon>Mucorales</taxon>
        <taxon>Phycomycetaceae</taxon>
        <taxon>Phycomyces</taxon>
    </lineage>
</organism>
<evidence type="ECO:0000313" key="2">
    <source>
        <dbReference type="EMBL" id="KAL0081284.1"/>
    </source>
</evidence>
<dbReference type="CDD" id="cd18186">
    <property type="entry name" value="BTB_POZ_ZBTB_KLHL-like"/>
    <property type="match status" value="1"/>
</dbReference>
<comment type="caution">
    <text evidence="2">The sequence shown here is derived from an EMBL/GenBank/DDBJ whole genome shotgun (WGS) entry which is preliminary data.</text>
</comment>
<dbReference type="Pfam" id="PF07707">
    <property type="entry name" value="BACK"/>
    <property type="match status" value="1"/>
</dbReference>
<name>A0ABR3ATL3_PHYBL</name>
<dbReference type="InterPro" id="IPR051481">
    <property type="entry name" value="BTB-POZ/Galectin-3-binding"/>
</dbReference>
<dbReference type="SUPFAM" id="SSF54695">
    <property type="entry name" value="POZ domain"/>
    <property type="match status" value="1"/>
</dbReference>
<dbReference type="PANTHER" id="PTHR24410:SF23">
    <property type="entry name" value="BTB DOMAIN-CONTAINING PROTEIN-RELATED"/>
    <property type="match status" value="1"/>
</dbReference>
<keyword evidence="3" id="KW-1185">Reference proteome</keyword>